<evidence type="ECO:0000313" key="3">
    <source>
        <dbReference type="Proteomes" id="UP000186817"/>
    </source>
</evidence>
<dbReference type="EMBL" id="LSRX01001736">
    <property type="protein sequence ID" value="OLP77619.1"/>
    <property type="molecule type" value="Genomic_DNA"/>
</dbReference>
<evidence type="ECO:0000256" key="1">
    <source>
        <dbReference type="SAM" id="MobiDB-lite"/>
    </source>
</evidence>
<dbReference type="Proteomes" id="UP000186817">
    <property type="component" value="Unassembled WGS sequence"/>
</dbReference>
<reference evidence="2 3" key="1">
    <citation type="submission" date="2016-02" db="EMBL/GenBank/DDBJ databases">
        <title>Genome analysis of coral dinoflagellate symbionts highlights evolutionary adaptations to a symbiotic lifestyle.</title>
        <authorList>
            <person name="Aranda M."/>
            <person name="Li Y."/>
            <person name="Liew Y.J."/>
            <person name="Baumgarten S."/>
            <person name="Simakov O."/>
            <person name="Wilson M."/>
            <person name="Piel J."/>
            <person name="Ashoor H."/>
            <person name="Bougouffa S."/>
            <person name="Bajic V.B."/>
            <person name="Ryu T."/>
            <person name="Ravasi T."/>
            <person name="Bayer T."/>
            <person name="Micklem G."/>
            <person name="Kim H."/>
            <person name="Bhak J."/>
            <person name="Lajeunesse T.C."/>
            <person name="Voolstra C.R."/>
        </authorList>
    </citation>
    <scope>NUCLEOTIDE SEQUENCE [LARGE SCALE GENOMIC DNA]</scope>
    <source>
        <strain evidence="2 3">CCMP2467</strain>
    </source>
</reference>
<gene>
    <name evidence="2" type="ORF">AK812_SmicGene42301</name>
</gene>
<name>A0A1Q9C3X6_SYMMI</name>
<comment type="caution">
    <text evidence="2">The sequence shown here is derived from an EMBL/GenBank/DDBJ whole genome shotgun (WGS) entry which is preliminary data.</text>
</comment>
<sequence>MRTGTGGKAGRGGSQAVDGYPRHRLLQFSNKMLSKGFCGNVLSLCVLSLHSEIDGSSINVDIVGAKLCKYLPNEHHFRLGASNKEVCFFAMGYPPKPVVDVTCLDKVRLPMLRRLSRKIKAREEEAAQVANLLFPMECPPIMLEGTITALMWACDSLESFGYAQLAIHRLLKIMKVQAVVEVVGEEGGHFLGVAKRLERADLGLEVIDRRRAGVRERRRLSEDDGGVGTECVGSSSWGLWSGGVAPSDDGETEAWNAAGGAKDEEQGPMLGSGMQAYTKLIMLGFPL</sequence>
<dbReference type="AlphaFoldDB" id="A0A1Q9C3X6"/>
<evidence type="ECO:0000313" key="2">
    <source>
        <dbReference type="EMBL" id="OLP77619.1"/>
    </source>
</evidence>
<feature type="region of interest" description="Disordered" evidence="1">
    <location>
        <begin position="248"/>
        <end position="269"/>
    </location>
</feature>
<keyword evidence="3" id="KW-1185">Reference proteome</keyword>
<proteinExistence type="predicted"/>
<organism evidence="2 3">
    <name type="scientific">Symbiodinium microadriaticum</name>
    <name type="common">Dinoflagellate</name>
    <name type="synonym">Zooxanthella microadriatica</name>
    <dbReference type="NCBI Taxonomy" id="2951"/>
    <lineage>
        <taxon>Eukaryota</taxon>
        <taxon>Sar</taxon>
        <taxon>Alveolata</taxon>
        <taxon>Dinophyceae</taxon>
        <taxon>Suessiales</taxon>
        <taxon>Symbiodiniaceae</taxon>
        <taxon>Symbiodinium</taxon>
    </lineage>
</organism>
<protein>
    <submittedName>
        <fullName evidence="2">Uncharacterized protein</fullName>
    </submittedName>
</protein>
<accession>A0A1Q9C3X6</accession>